<dbReference type="HAMAP" id="MF_00499">
    <property type="entry name" value="Ribosomal_eL13"/>
    <property type="match status" value="1"/>
</dbReference>
<evidence type="ECO:0000313" key="4">
    <source>
        <dbReference type="EMBL" id="ADI31780.1"/>
    </source>
</evidence>
<reference evidence="5" key="1">
    <citation type="submission" date="2010-05" db="EMBL/GenBank/DDBJ databases">
        <title>Complete sequence of Staphylothermus hellenicus DSM 12710.</title>
        <authorList>
            <consortium name="US DOE Joint Genome Institute"/>
            <person name="Lucas S."/>
            <person name="Copeland A."/>
            <person name="Lapidus A."/>
            <person name="Cheng J.-F."/>
            <person name="Bruce D."/>
            <person name="Goodwin L."/>
            <person name="Pitluck S."/>
            <person name="Davenport K."/>
            <person name="Detter J.C."/>
            <person name="Han C."/>
            <person name="Tapia R."/>
            <person name="Larimer F."/>
            <person name="Land M."/>
            <person name="Hauser L."/>
            <person name="Kyrpides N."/>
            <person name="Mikhailova N."/>
            <person name="Anderson I.J."/>
            <person name="Woyke T."/>
        </authorList>
    </citation>
    <scope>NUCLEOTIDE SEQUENCE [LARGE SCALE GENOMIC DNA]</scope>
    <source>
        <strain evidence="5">DSM 12710 / JCM 10830 / BK20S6-10-b1 / P8</strain>
    </source>
</reference>
<dbReference type="RefSeq" id="WP_013142978.1">
    <property type="nucleotide sequence ID" value="NC_014205.1"/>
</dbReference>
<dbReference type="Proteomes" id="UP000002573">
    <property type="component" value="Chromosome"/>
</dbReference>
<evidence type="ECO:0000256" key="2">
    <source>
        <dbReference type="ARBA" id="ARBA00023274"/>
    </source>
</evidence>
<dbReference type="InterPro" id="IPR001380">
    <property type="entry name" value="Ribosomal_eL13"/>
</dbReference>
<dbReference type="NCBIfam" id="NF008914">
    <property type="entry name" value="PRK12277.1"/>
    <property type="match status" value="1"/>
</dbReference>
<comment type="similarity">
    <text evidence="3">Belongs to the eukaryotic ribosomal protein eL13 family.</text>
</comment>
<dbReference type="AlphaFoldDB" id="D7DC83"/>
<dbReference type="Pfam" id="PF01294">
    <property type="entry name" value="Ribosomal_L13e"/>
    <property type="match status" value="1"/>
</dbReference>
<dbReference type="GO" id="GO:0005840">
    <property type="term" value="C:ribosome"/>
    <property type="evidence" value="ECO:0007669"/>
    <property type="project" value="UniProtKB-KW"/>
</dbReference>
<name>D7DC83_STAHD</name>
<dbReference type="STRING" id="591019.Shell_0657"/>
<keyword evidence="2 3" id="KW-0687">Ribonucleoprotein</keyword>
<dbReference type="GO" id="GO:0003735">
    <property type="term" value="F:structural constituent of ribosome"/>
    <property type="evidence" value="ECO:0007669"/>
    <property type="project" value="InterPro"/>
</dbReference>
<dbReference type="eggNOG" id="arCOG01013">
    <property type="taxonomic scope" value="Archaea"/>
</dbReference>
<keyword evidence="1 3" id="KW-0689">Ribosomal protein</keyword>
<dbReference type="GO" id="GO:1990904">
    <property type="term" value="C:ribonucleoprotein complex"/>
    <property type="evidence" value="ECO:0007669"/>
    <property type="project" value="UniProtKB-KW"/>
</dbReference>
<evidence type="ECO:0000256" key="1">
    <source>
        <dbReference type="ARBA" id="ARBA00022980"/>
    </source>
</evidence>
<dbReference type="OrthoDB" id="17872at2157"/>
<dbReference type="GeneID" id="9233946"/>
<evidence type="ECO:0000313" key="5">
    <source>
        <dbReference type="Proteomes" id="UP000002573"/>
    </source>
</evidence>
<protein>
    <recommendedName>
        <fullName evidence="3">Large ribosomal subunit protein eL13</fullName>
    </recommendedName>
</protein>
<gene>
    <name evidence="3" type="primary">rpl13e</name>
    <name evidence="4" type="ordered locus">Shell_0657</name>
</gene>
<accession>D7DC83</accession>
<proteinExistence type="inferred from homology"/>
<keyword evidence="5" id="KW-1185">Reference proteome</keyword>
<dbReference type="EMBL" id="CP002051">
    <property type="protein sequence ID" value="ADI31780.1"/>
    <property type="molecule type" value="Genomic_DNA"/>
</dbReference>
<sequence>MNKEIQPPEPIVRKPMLRKHGGLSPGLRIGRGFSKKELEAVGLDLKTAEKLGLRIDKRRRTMHEWNVQALRDYLTKIGYSVKEDNK</sequence>
<dbReference type="GO" id="GO:0006412">
    <property type="term" value="P:translation"/>
    <property type="evidence" value="ECO:0007669"/>
    <property type="project" value="UniProtKB-UniRule"/>
</dbReference>
<reference evidence="4 5" key="2">
    <citation type="journal article" date="2011" name="Stand. Genomic Sci.">
        <title>Complete genome sequence of Staphylothermus hellenicus P8.</title>
        <authorList>
            <person name="Anderson I."/>
            <person name="Wirth R."/>
            <person name="Lucas S."/>
            <person name="Copeland A."/>
            <person name="Lapidus A."/>
            <person name="Cheng J.F."/>
            <person name="Goodwin L."/>
            <person name="Pitluck S."/>
            <person name="Davenport K."/>
            <person name="Detter J.C."/>
            <person name="Han C."/>
            <person name="Tapia R."/>
            <person name="Land M."/>
            <person name="Hauser L."/>
            <person name="Pati A."/>
            <person name="Mikhailova N."/>
            <person name="Woyke T."/>
            <person name="Klenk H.P."/>
            <person name="Kyrpides N."/>
            <person name="Ivanova N."/>
        </authorList>
    </citation>
    <scope>NUCLEOTIDE SEQUENCE [LARGE SCALE GENOMIC DNA]</scope>
    <source>
        <strain evidence="5">DSM 12710 / JCM 10830 / BK20S6-10-b1 / P8</strain>
    </source>
</reference>
<evidence type="ECO:0000256" key="3">
    <source>
        <dbReference type="HAMAP-Rule" id="MF_00499"/>
    </source>
</evidence>
<dbReference type="KEGG" id="shc:Shell_0657"/>
<dbReference type="HOGENOM" id="CLU_179008_0_0_2"/>
<organism evidence="4 5">
    <name type="scientific">Staphylothermus hellenicus (strain DSM 12710 / JCM 10830 / BK20S6-10-b1 / P8)</name>
    <dbReference type="NCBI Taxonomy" id="591019"/>
    <lineage>
        <taxon>Archaea</taxon>
        <taxon>Thermoproteota</taxon>
        <taxon>Thermoprotei</taxon>
        <taxon>Desulfurococcales</taxon>
        <taxon>Desulfurococcaceae</taxon>
        <taxon>Staphylothermus</taxon>
    </lineage>
</organism>